<gene>
    <name evidence="1" type="ORF">L3Y34_000006</name>
</gene>
<dbReference type="AlphaFoldDB" id="A0AAE9D876"/>
<proteinExistence type="predicted"/>
<dbReference type="InterPro" id="IPR052669">
    <property type="entry name" value="SL1/TIF-IB_Component"/>
</dbReference>
<organism evidence="1 2">
    <name type="scientific">Caenorhabditis briggsae</name>
    <dbReference type="NCBI Taxonomy" id="6238"/>
    <lineage>
        <taxon>Eukaryota</taxon>
        <taxon>Metazoa</taxon>
        <taxon>Ecdysozoa</taxon>
        <taxon>Nematoda</taxon>
        <taxon>Chromadorea</taxon>
        <taxon>Rhabditida</taxon>
        <taxon>Rhabditina</taxon>
        <taxon>Rhabditomorpha</taxon>
        <taxon>Rhabditoidea</taxon>
        <taxon>Rhabditidae</taxon>
        <taxon>Peloderinae</taxon>
        <taxon>Caenorhabditis</taxon>
    </lineage>
</organism>
<reference evidence="1 2" key="1">
    <citation type="submission" date="2022-05" db="EMBL/GenBank/DDBJ databases">
        <title>Chromosome-level reference genomes for two strains of Caenorhabditis briggsae: an improved platform for comparative genomics.</title>
        <authorList>
            <person name="Stevens L."/>
            <person name="Andersen E.C."/>
        </authorList>
    </citation>
    <scope>NUCLEOTIDE SEQUENCE [LARGE SCALE GENOMIC DNA]</scope>
    <source>
        <strain evidence="1">QX1410_ONT</strain>
        <tissue evidence="1">Whole-organism</tissue>
    </source>
</reference>
<dbReference type="PANTHER" id="PTHR32122">
    <property type="entry name" value="TATA BOX-BINDING PROTEIN ASSOCIATED FACTOR RNA POLYMERASE I SUBUNIT A"/>
    <property type="match status" value="1"/>
</dbReference>
<name>A0AAE9D876_CAEBR</name>
<dbReference type="EMBL" id="CP090893">
    <property type="protein sequence ID" value="ULT98313.1"/>
    <property type="molecule type" value="Genomic_DNA"/>
</dbReference>
<accession>A0AAE9D876</accession>
<dbReference type="Proteomes" id="UP000827892">
    <property type="component" value="Chromosome III"/>
</dbReference>
<evidence type="ECO:0000313" key="2">
    <source>
        <dbReference type="Proteomes" id="UP000827892"/>
    </source>
</evidence>
<dbReference type="PANTHER" id="PTHR32122:SF1">
    <property type="entry name" value="TATA BOX-BINDING PROTEIN-ASSOCIATED FACTOR RNA POLYMERASE I SUBUNIT A"/>
    <property type="match status" value="1"/>
</dbReference>
<protein>
    <submittedName>
        <fullName evidence="1">Uncharacterized protein</fullName>
    </submittedName>
</protein>
<evidence type="ECO:0000313" key="1">
    <source>
        <dbReference type="EMBL" id="ULT98313.1"/>
    </source>
</evidence>
<sequence>MFQNSQEDEDNLEVKFIDSAEFQDLHSTNIDAEIVFRWVESFDTEAGKWLQVLAKFVNPLAAKEGFCFRINEKFAKFLQCQGAEAVQTEGVFSKTSNVAPRSLGDTANLPVLLKNLSETLRQVNLAQYIVTVLYKIGQEANYENIVKKTVSYQRLKLLHLYHNGYRQGIENLLSNHRLLRHFRHGCKTTRDVRTRHVKILFIERDTFTIAPEASTMALQTVLDDWNCQIQDEKIVQTTHANTLQMRSLHVGGDGFYFLNESLNCAMALNYHQAQEEMEEFDTIFTERAANPRGRQLFNFWKLISKYERNQKTGNPRGFMLTAQRLEEECTTEDIGATCTVLVETACKIRNQCGQQYDEIATVITDTIARCPSMGPRMLQLSDHCKVGHEKEVLLQQMCDIESSKGCLHPSELLWLDCVDNFLKHVNRYGSVRQTMEKSLKIMFEFLDFDTNRFNERAWVLMEKVLEMSDPSFVVPQWKSRVNWWPKYHTSRAKDGRKMSREVSRKKRAIMEALGDIAL</sequence>